<gene>
    <name evidence="1" type="ORF">GCM10009733_085970</name>
</gene>
<keyword evidence="2" id="KW-1185">Reference proteome</keyword>
<sequence>MSGKGAGIAVALIGAGAVITAALITSRAPICPDFICGADKGTAEERPRGGGDKQIIQVPGGKAGVEVTPGEITCTAEGGCDSEVHIESVGDATLKVTYMEIRGDGKAYFSHDATCQRKNLAAGVSCSFGVSFSAPAEGGTTQATLVIHHNVGAHPSLVTLRGEGAAQQPTDTPTTTFPSNG</sequence>
<accession>A0ABN2GRR1</accession>
<proteinExistence type="predicted"/>
<dbReference type="Proteomes" id="UP001500064">
    <property type="component" value="Unassembled WGS sequence"/>
</dbReference>
<evidence type="ECO:0000313" key="1">
    <source>
        <dbReference type="EMBL" id="GAA1675716.1"/>
    </source>
</evidence>
<comment type="caution">
    <text evidence="1">The sequence shown here is derived from an EMBL/GenBank/DDBJ whole genome shotgun (WGS) entry which is preliminary data.</text>
</comment>
<name>A0ABN2GRR1_9ACTN</name>
<organism evidence="1 2">
    <name type="scientific">Nonomuraea maheshkhaliensis</name>
    <dbReference type="NCBI Taxonomy" id="419590"/>
    <lineage>
        <taxon>Bacteria</taxon>
        <taxon>Bacillati</taxon>
        <taxon>Actinomycetota</taxon>
        <taxon>Actinomycetes</taxon>
        <taxon>Streptosporangiales</taxon>
        <taxon>Streptosporangiaceae</taxon>
        <taxon>Nonomuraea</taxon>
    </lineage>
</organism>
<dbReference type="EMBL" id="BAAAMU010000103">
    <property type="protein sequence ID" value="GAA1675716.1"/>
    <property type="molecule type" value="Genomic_DNA"/>
</dbReference>
<protein>
    <recommendedName>
        <fullName evidence="3">DUF4360 domain-containing protein</fullName>
    </recommendedName>
</protein>
<evidence type="ECO:0008006" key="3">
    <source>
        <dbReference type="Google" id="ProtNLM"/>
    </source>
</evidence>
<dbReference type="RefSeq" id="WP_346112658.1">
    <property type="nucleotide sequence ID" value="NZ_BAAAMU010000103.1"/>
</dbReference>
<reference evidence="1 2" key="1">
    <citation type="journal article" date="2019" name="Int. J. Syst. Evol. Microbiol.">
        <title>The Global Catalogue of Microorganisms (GCM) 10K type strain sequencing project: providing services to taxonomists for standard genome sequencing and annotation.</title>
        <authorList>
            <consortium name="The Broad Institute Genomics Platform"/>
            <consortium name="The Broad Institute Genome Sequencing Center for Infectious Disease"/>
            <person name="Wu L."/>
            <person name="Ma J."/>
        </authorList>
    </citation>
    <scope>NUCLEOTIDE SEQUENCE [LARGE SCALE GENOMIC DNA]</scope>
    <source>
        <strain evidence="1 2">JCM 13929</strain>
    </source>
</reference>
<dbReference type="InterPro" id="IPR013783">
    <property type="entry name" value="Ig-like_fold"/>
</dbReference>
<evidence type="ECO:0000313" key="2">
    <source>
        <dbReference type="Proteomes" id="UP001500064"/>
    </source>
</evidence>
<dbReference type="Gene3D" id="2.60.40.10">
    <property type="entry name" value="Immunoglobulins"/>
    <property type="match status" value="1"/>
</dbReference>